<dbReference type="Pfam" id="PF07790">
    <property type="entry name" value="Pilin_N"/>
    <property type="match status" value="1"/>
</dbReference>
<proteinExistence type="predicted"/>
<feature type="transmembrane region" description="Helical" evidence="1">
    <location>
        <begin position="29"/>
        <end position="50"/>
    </location>
</feature>
<dbReference type="NCBIfam" id="TIGR02537">
    <property type="entry name" value="arch_flag_Nterm"/>
    <property type="match status" value="1"/>
</dbReference>
<comment type="caution">
    <text evidence="3">The sequence shown here is derived from an EMBL/GenBank/DDBJ whole genome shotgun (WGS) entry which is preliminary data.</text>
</comment>
<evidence type="ECO:0000313" key="3">
    <source>
        <dbReference type="EMBL" id="MCD1294737.1"/>
    </source>
</evidence>
<dbReference type="EMBL" id="PGCK01000005">
    <property type="protein sequence ID" value="MCD1294737.1"/>
    <property type="molecule type" value="Genomic_DNA"/>
</dbReference>
<evidence type="ECO:0000313" key="4">
    <source>
        <dbReference type="Proteomes" id="UP001320159"/>
    </source>
</evidence>
<keyword evidence="4" id="KW-1185">Reference proteome</keyword>
<reference evidence="3 4" key="1">
    <citation type="submission" date="2017-11" db="EMBL/GenBank/DDBJ databases">
        <title>Isolation and Characterization of Family Methanocellaceae Species from Potential Methane Hydrate Area Offshore Southwestern Taiwan.</title>
        <authorList>
            <person name="Zhang W.-L."/>
            <person name="Chen W.-C."/>
            <person name="Lai M.-C."/>
            <person name="Chen S.-C."/>
        </authorList>
    </citation>
    <scope>NUCLEOTIDE SEQUENCE [LARGE SCALE GENOMIC DNA]</scope>
    <source>
        <strain evidence="3 4">CWC-04</strain>
    </source>
</reference>
<keyword evidence="1" id="KW-1133">Transmembrane helix</keyword>
<keyword evidence="1" id="KW-0812">Transmembrane</keyword>
<evidence type="ECO:0000256" key="1">
    <source>
        <dbReference type="SAM" id="Phobius"/>
    </source>
</evidence>
<accession>A0AAP2REK3</accession>
<organism evidence="3 4">
    <name type="scientific">Methanooceanicella nereidis</name>
    <dbReference type="NCBI Taxonomy" id="2052831"/>
    <lineage>
        <taxon>Archaea</taxon>
        <taxon>Methanobacteriati</taxon>
        <taxon>Methanobacteriota</taxon>
        <taxon>Stenosarchaea group</taxon>
        <taxon>Methanomicrobia</taxon>
        <taxon>Methanocellales</taxon>
        <taxon>Methanocellaceae</taxon>
        <taxon>Methanooceanicella</taxon>
    </lineage>
</organism>
<dbReference type="AlphaFoldDB" id="A0AAP2REK3"/>
<keyword evidence="1" id="KW-0472">Membrane</keyword>
<dbReference type="Proteomes" id="UP001320159">
    <property type="component" value="Unassembled WGS sequence"/>
</dbReference>
<evidence type="ECO:0000259" key="2">
    <source>
        <dbReference type="Pfam" id="PF07790"/>
    </source>
</evidence>
<feature type="domain" description="Archaeal Type IV pilin N-terminal" evidence="2">
    <location>
        <begin position="26"/>
        <end position="87"/>
    </location>
</feature>
<dbReference type="InterPro" id="IPR013373">
    <property type="entry name" value="Flagellin/pilin_N_arc"/>
</dbReference>
<sequence>MLFSFNIIIHRGFNTLFFQNNDKGESETIGIILIVAIVVILAALVAAYSLGLLNNIGKNNIPVFTITKMSNDVLDITFADKNGAQIVSELTIISPETGSLYELQYQNGGLGNPCNIGTVMSVGDVYRYKYVNVPMNDIHLVVTAKVDGKEKVVIDTNV</sequence>
<gene>
    <name evidence="3" type="ORF">CUJ83_06960</name>
</gene>
<dbReference type="InterPro" id="IPR012859">
    <property type="entry name" value="Pilin_N_archaeal"/>
</dbReference>
<protein>
    <recommendedName>
        <fullName evidence="2">Archaeal Type IV pilin N-terminal domain-containing protein</fullName>
    </recommendedName>
</protein>
<dbReference type="RefSeq" id="WP_369423937.1">
    <property type="nucleotide sequence ID" value="NZ_PGCK01000005.1"/>
</dbReference>
<name>A0AAP2REK3_9EURY</name>